<dbReference type="InterPro" id="IPR015797">
    <property type="entry name" value="NUDIX_hydrolase-like_dom_sf"/>
</dbReference>
<proteinExistence type="predicted"/>
<protein>
    <submittedName>
        <fullName evidence="8">Hypothetical nudix hydrolase YeaB</fullName>
    </submittedName>
</protein>
<dbReference type="Pfam" id="PF00293">
    <property type="entry name" value="NUDIX"/>
    <property type="match status" value="1"/>
</dbReference>
<evidence type="ECO:0000259" key="7">
    <source>
        <dbReference type="Pfam" id="PF00293"/>
    </source>
</evidence>
<dbReference type="InterPro" id="IPR045121">
    <property type="entry name" value="CoAse"/>
</dbReference>
<comment type="cofactor">
    <cofactor evidence="1">
        <name>Mn(2+)</name>
        <dbReference type="ChEBI" id="CHEBI:29035"/>
    </cofactor>
</comment>
<evidence type="ECO:0000313" key="8">
    <source>
        <dbReference type="EMBL" id="SLM97493.1"/>
    </source>
</evidence>
<accession>A0A1X6XEH3</accession>
<reference evidence="9" key="1">
    <citation type="submission" date="2017-02" db="EMBL/GenBank/DDBJ databases">
        <authorList>
            <person name="Dridi B."/>
        </authorList>
    </citation>
    <scope>NUCLEOTIDE SEQUENCE [LARGE SCALE GENOMIC DNA]</scope>
    <source>
        <strain evidence="9">B Co 03.10</strain>
    </source>
</reference>
<keyword evidence="3" id="KW-0479">Metal-binding</keyword>
<keyword evidence="4 8" id="KW-0378">Hydrolase</keyword>
<dbReference type="RefSeq" id="WP_087006713.1">
    <property type="nucleotide sequence ID" value="NZ_FWFF01000012.1"/>
</dbReference>
<dbReference type="PANTHER" id="PTHR12992">
    <property type="entry name" value="NUDIX HYDROLASE"/>
    <property type="match status" value="1"/>
</dbReference>
<evidence type="ECO:0000256" key="2">
    <source>
        <dbReference type="ARBA" id="ARBA00001946"/>
    </source>
</evidence>
<name>A0A1X6XEH3_9MICO</name>
<feature type="domain" description="Nudix hydrolase" evidence="7">
    <location>
        <begin position="82"/>
        <end position="149"/>
    </location>
</feature>
<dbReference type="PANTHER" id="PTHR12992:SF11">
    <property type="entry name" value="MITOCHONDRIAL COENZYME A DIPHOSPHATASE NUDT8"/>
    <property type="match status" value="1"/>
</dbReference>
<gene>
    <name evidence="8" type="ORF">FM105_07160</name>
</gene>
<dbReference type="AlphaFoldDB" id="A0A1X6XEH3"/>
<keyword evidence="9" id="KW-1185">Reference proteome</keyword>
<dbReference type="EMBL" id="FWFF01000012">
    <property type="protein sequence ID" value="SLM97493.1"/>
    <property type="molecule type" value="Genomic_DNA"/>
</dbReference>
<keyword evidence="5" id="KW-0460">Magnesium</keyword>
<dbReference type="SUPFAM" id="SSF55811">
    <property type="entry name" value="Nudix"/>
    <property type="match status" value="1"/>
</dbReference>
<sequence>MTGTGSVERTADGRADLREALEGLLEAEAPHSWMRRPAAPEGMNVRDASVLMLFGHGTQPRTAAGRDELERLDDLGVSDVDIVLLQRASTLRNHAGQPAFPGGARDAGDGSAAFTALREAEEETGLDPAGVDVVGTLEPLYVPPSRFDVTPVVGWWREPTSVAAVDQAESALVARVAIADLVAPGNRGTFSPADRPFSTPVFDLGIMRPWGFTAGLLDWSLETLGWAREWDRERTIHVDF</sequence>
<evidence type="ECO:0000256" key="1">
    <source>
        <dbReference type="ARBA" id="ARBA00001936"/>
    </source>
</evidence>
<dbReference type="GO" id="GO:0046872">
    <property type="term" value="F:metal ion binding"/>
    <property type="evidence" value="ECO:0007669"/>
    <property type="project" value="UniProtKB-KW"/>
</dbReference>
<dbReference type="InterPro" id="IPR000086">
    <property type="entry name" value="NUDIX_hydrolase_dom"/>
</dbReference>
<dbReference type="CDD" id="cd03426">
    <property type="entry name" value="NUDIX_CoAse_Nudt7"/>
    <property type="match status" value="1"/>
</dbReference>
<evidence type="ECO:0000256" key="5">
    <source>
        <dbReference type="ARBA" id="ARBA00022842"/>
    </source>
</evidence>
<evidence type="ECO:0000256" key="6">
    <source>
        <dbReference type="ARBA" id="ARBA00023211"/>
    </source>
</evidence>
<keyword evidence="6" id="KW-0464">Manganese</keyword>
<dbReference type="GO" id="GO:0010945">
    <property type="term" value="F:coenzyme A diphosphatase activity"/>
    <property type="evidence" value="ECO:0007669"/>
    <property type="project" value="InterPro"/>
</dbReference>
<evidence type="ECO:0000256" key="4">
    <source>
        <dbReference type="ARBA" id="ARBA00022801"/>
    </source>
</evidence>
<evidence type="ECO:0000313" key="9">
    <source>
        <dbReference type="Proteomes" id="UP000196581"/>
    </source>
</evidence>
<evidence type="ECO:0000256" key="3">
    <source>
        <dbReference type="ARBA" id="ARBA00022723"/>
    </source>
</evidence>
<organism evidence="8 9">
    <name type="scientific">Brevibacterium yomogidense</name>
    <dbReference type="NCBI Taxonomy" id="946573"/>
    <lineage>
        <taxon>Bacteria</taxon>
        <taxon>Bacillati</taxon>
        <taxon>Actinomycetota</taxon>
        <taxon>Actinomycetes</taxon>
        <taxon>Micrococcales</taxon>
        <taxon>Brevibacteriaceae</taxon>
        <taxon>Brevibacterium</taxon>
    </lineage>
</organism>
<comment type="cofactor">
    <cofactor evidence="2">
        <name>Mg(2+)</name>
        <dbReference type="ChEBI" id="CHEBI:18420"/>
    </cofactor>
</comment>
<dbReference type="Gene3D" id="3.90.79.10">
    <property type="entry name" value="Nucleoside Triphosphate Pyrophosphohydrolase"/>
    <property type="match status" value="1"/>
</dbReference>
<dbReference type="Proteomes" id="UP000196581">
    <property type="component" value="Unassembled WGS sequence"/>
</dbReference>